<sequence>MTNTATAATQLADDGDSPVAPPPPRRRSAWSKNHKWVITLGVGLFVLLVWQLVAVLFELPTYILPTPVDAAESLWTNRDELWSATLVTTGEVLAGFSIAVIVSIPIAMLLVSFRWFETVVYPFIVLLQTVPKIALAPLFVVWFGFGILPKILVTFLICFFPILLDTMTGLRSSNPDMASLVRSMGGGKWSIFRKVRLPAALPHVFAGVKVAITLAVVGAVVGEFVGATQGLGYLLLRANANLDTPLLFAAIAILTVLGLVLYYAVSLVERLVIPWHVSQRSEGTVTTGPAV</sequence>
<evidence type="ECO:0000256" key="4">
    <source>
        <dbReference type="ARBA" id="ARBA00022692"/>
    </source>
</evidence>
<feature type="domain" description="ABC transmembrane type-1" evidence="9">
    <location>
        <begin position="85"/>
        <end position="269"/>
    </location>
</feature>
<dbReference type="InterPro" id="IPR000515">
    <property type="entry name" value="MetI-like"/>
</dbReference>
<comment type="similarity">
    <text evidence="7">Belongs to the binding-protein-dependent transport system permease family.</text>
</comment>
<keyword evidence="5 7" id="KW-1133">Transmembrane helix</keyword>
<evidence type="ECO:0000256" key="1">
    <source>
        <dbReference type="ARBA" id="ARBA00004651"/>
    </source>
</evidence>
<keyword evidence="3" id="KW-1003">Cell membrane</keyword>
<dbReference type="PROSITE" id="PS50928">
    <property type="entry name" value="ABC_TM1"/>
    <property type="match status" value="1"/>
</dbReference>
<dbReference type="GO" id="GO:0055085">
    <property type="term" value="P:transmembrane transport"/>
    <property type="evidence" value="ECO:0007669"/>
    <property type="project" value="InterPro"/>
</dbReference>
<name>A0AB39BF52_9MICO</name>
<feature type="transmembrane region" description="Helical" evidence="7">
    <location>
        <begin position="92"/>
        <end position="111"/>
    </location>
</feature>
<evidence type="ECO:0000256" key="2">
    <source>
        <dbReference type="ARBA" id="ARBA00022448"/>
    </source>
</evidence>
<reference evidence="10" key="1">
    <citation type="submission" date="2024-05" db="EMBL/GenBank/DDBJ databases">
        <title>Herbiconiux sp. A18JL235.</title>
        <authorList>
            <person name="Zhang G."/>
        </authorList>
    </citation>
    <scope>NUCLEOTIDE SEQUENCE</scope>
    <source>
        <strain evidence="10">A18JL235</strain>
    </source>
</reference>
<feature type="transmembrane region" description="Helical" evidence="7">
    <location>
        <begin position="151"/>
        <end position="170"/>
    </location>
</feature>
<evidence type="ECO:0000256" key="6">
    <source>
        <dbReference type="ARBA" id="ARBA00023136"/>
    </source>
</evidence>
<gene>
    <name evidence="10" type="ORF">ABFY20_15575</name>
</gene>
<feature type="transmembrane region" description="Helical" evidence="7">
    <location>
        <begin position="36"/>
        <end position="57"/>
    </location>
</feature>
<dbReference type="AlphaFoldDB" id="A0AB39BF52"/>
<organism evidence="10">
    <name type="scientific">Herbiconiux sp. A18JL235</name>
    <dbReference type="NCBI Taxonomy" id="3152363"/>
    <lineage>
        <taxon>Bacteria</taxon>
        <taxon>Bacillati</taxon>
        <taxon>Actinomycetota</taxon>
        <taxon>Actinomycetes</taxon>
        <taxon>Micrococcales</taxon>
        <taxon>Microbacteriaceae</taxon>
        <taxon>Herbiconiux</taxon>
    </lineage>
</organism>
<keyword evidence="4 7" id="KW-0812">Transmembrane</keyword>
<proteinExistence type="inferred from homology"/>
<dbReference type="PANTHER" id="PTHR30151:SF20">
    <property type="entry name" value="ABC TRANSPORTER PERMEASE PROTEIN HI_0355-RELATED"/>
    <property type="match status" value="1"/>
</dbReference>
<dbReference type="SUPFAM" id="SSF161098">
    <property type="entry name" value="MetI-like"/>
    <property type="match status" value="1"/>
</dbReference>
<accession>A0AB39BF52</accession>
<keyword evidence="6 7" id="KW-0472">Membrane</keyword>
<dbReference type="GO" id="GO:0005886">
    <property type="term" value="C:plasma membrane"/>
    <property type="evidence" value="ECO:0007669"/>
    <property type="project" value="UniProtKB-SubCell"/>
</dbReference>
<feature type="transmembrane region" description="Helical" evidence="7">
    <location>
        <begin position="123"/>
        <end position="145"/>
    </location>
</feature>
<dbReference type="PANTHER" id="PTHR30151">
    <property type="entry name" value="ALKANE SULFONATE ABC TRANSPORTER-RELATED, MEMBRANE SUBUNIT"/>
    <property type="match status" value="1"/>
</dbReference>
<evidence type="ECO:0000256" key="8">
    <source>
        <dbReference type="SAM" id="MobiDB-lite"/>
    </source>
</evidence>
<comment type="subcellular location">
    <subcellularLocation>
        <location evidence="1 7">Cell membrane</location>
        <topology evidence="1 7">Multi-pass membrane protein</topology>
    </subcellularLocation>
</comment>
<dbReference type="EMBL" id="CP162511">
    <property type="protein sequence ID" value="XDI04745.1"/>
    <property type="molecule type" value="Genomic_DNA"/>
</dbReference>
<evidence type="ECO:0000313" key="10">
    <source>
        <dbReference type="EMBL" id="XDI04745.1"/>
    </source>
</evidence>
<evidence type="ECO:0000256" key="3">
    <source>
        <dbReference type="ARBA" id="ARBA00022475"/>
    </source>
</evidence>
<protein>
    <submittedName>
        <fullName evidence="10">ABC transporter permease</fullName>
    </submittedName>
</protein>
<evidence type="ECO:0000256" key="7">
    <source>
        <dbReference type="RuleBase" id="RU363032"/>
    </source>
</evidence>
<dbReference type="InterPro" id="IPR035906">
    <property type="entry name" value="MetI-like_sf"/>
</dbReference>
<dbReference type="Pfam" id="PF00528">
    <property type="entry name" value="BPD_transp_1"/>
    <property type="match status" value="1"/>
</dbReference>
<keyword evidence="2 7" id="KW-0813">Transport</keyword>
<feature type="transmembrane region" description="Helical" evidence="7">
    <location>
        <begin position="246"/>
        <end position="265"/>
    </location>
</feature>
<evidence type="ECO:0000259" key="9">
    <source>
        <dbReference type="PROSITE" id="PS50928"/>
    </source>
</evidence>
<evidence type="ECO:0000256" key="5">
    <source>
        <dbReference type="ARBA" id="ARBA00022989"/>
    </source>
</evidence>
<dbReference type="RefSeq" id="WP_368497152.1">
    <property type="nucleotide sequence ID" value="NZ_CP162511.1"/>
</dbReference>
<feature type="transmembrane region" description="Helical" evidence="7">
    <location>
        <begin position="200"/>
        <end position="226"/>
    </location>
</feature>
<feature type="region of interest" description="Disordered" evidence="8">
    <location>
        <begin position="1"/>
        <end position="29"/>
    </location>
</feature>
<dbReference type="CDD" id="cd06261">
    <property type="entry name" value="TM_PBP2"/>
    <property type="match status" value="1"/>
</dbReference>
<dbReference type="Gene3D" id="1.10.3720.10">
    <property type="entry name" value="MetI-like"/>
    <property type="match status" value="1"/>
</dbReference>